<evidence type="ECO:0000256" key="1">
    <source>
        <dbReference type="SAM" id="MobiDB-lite"/>
    </source>
</evidence>
<proteinExistence type="predicted"/>
<comment type="caution">
    <text evidence="2">The sequence shown here is derived from an EMBL/GenBank/DDBJ whole genome shotgun (WGS) entry which is preliminary data.</text>
</comment>
<name>A0A3E0WWM8_9GAMM</name>
<organism evidence="2 3">
    <name type="scientific">Alkalilimnicola ehrlichii</name>
    <dbReference type="NCBI Taxonomy" id="351052"/>
    <lineage>
        <taxon>Bacteria</taxon>
        <taxon>Pseudomonadati</taxon>
        <taxon>Pseudomonadota</taxon>
        <taxon>Gammaproteobacteria</taxon>
        <taxon>Chromatiales</taxon>
        <taxon>Ectothiorhodospiraceae</taxon>
        <taxon>Alkalilimnicola</taxon>
    </lineage>
</organism>
<reference evidence="3" key="1">
    <citation type="submission" date="2017-05" db="EMBL/GenBank/DDBJ databases">
        <authorList>
            <person name="Sharma S."/>
            <person name="Sidhu C."/>
            <person name="Pinnaka A.K."/>
        </authorList>
    </citation>
    <scope>NUCLEOTIDE SEQUENCE [LARGE SCALE GENOMIC DNA]</scope>
    <source>
        <strain evidence="3">AK93</strain>
    </source>
</reference>
<dbReference type="Proteomes" id="UP000256763">
    <property type="component" value="Unassembled WGS sequence"/>
</dbReference>
<dbReference type="AlphaFoldDB" id="A0A3E0WWM8"/>
<accession>A0A3E0WWM8</accession>
<protein>
    <submittedName>
        <fullName evidence="2">Uncharacterized protein</fullName>
    </submittedName>
</protein>
<sequence>MYGAGARQDRECVVAPALRVAPLGCNFNASHNPIDPRLQLARDLLALNNQPIAGFLAATAIKTLLFDTHFEGLANPRARDPALGQRYRLRRARSGSARPDNPRPYRKPNPAPPAQHDGHSRIE</sequence>
<dbReference type="EMBL" id="NFZW01000007">
    <property type="protein sequence ID" value="RFA37404.1"/>
    <property type="molecule type" value="Genomic_DNA"/>
</dbReference>
<feature type="region of interest" description="Disordered" evidence="1">
    <location>
        <begin position="75"/>
        <end position="123"/>
    </location>
</feature>
<evidence type="ECO:0000313" key="3">
    <source>
        <dbReference type="Proteomes" id="UP000256763"/>
    </source>
</evidence>
<keyword evidence="3" id="KW-1185">Reference proteome</keyword>
<gene>
    <name evidence="2" type="ORF">CAL65_08925</name>
</gene>
<evidence type="ECO:0000313" key="2">
    <source>
        <dbReference type="EMBL" id="RFA37404.1"/>
    </source>
</evidence>